<evidence type="ECO:0000313" key="2">
    <source>
        <dbReference type="Proteomes" id="UP001529340"/>
    </source>
</evidence>
<evidence type="ECO:0000313" key="1">
    <source>
        <dbReference type="EMBL" id="MDM8157816.1"/>
    </source>
</evidence>
<sequence>MNKNVIITISRQYGSGGKLIGERLARSLGIPCYDKVFLEDIAKKLGVSGAFFRDENRGENGLYEVGSHSVLSAVTSLTINNEVYENAAALIREIAAKESAVIVGRCGDYVLRDHPNVLSLFVYAKKSDRLQRGIEMYHLDPKDAEETLLRYDRKRANFYEFYTDRKWGSVTNYSMMINTSCMGIDQCVRYLHAVVMEMQKEAAAG</sequence>
<dbReference type="Proteomes" id="UP001529340">
    <property type="component" value="Unassembled WGS sequence"/>
</dbReference>
<dbReference type="EMBL" id="JAUDCG010000046">
    <property type="protein sequence ID" value="MDM8157816.1"/>
    <property type="molecule type" value="Genomic_DNA"/>
</dbReference>
<dbReference type="SUPFAM" id="SSF52540">
    <property type="entry name" value="P-loop containing nucleoside triphosphate hydrolases"/>
    <property type="match status" value="1"/>
</dbReference>
<protein>
    <submittedName>
        <fullName evidence="1">Cytidylate kinase-like family protein</fullName>
    </submittedName>
</protein>
<dbReference type="InterPro" id="IPR027417">
    <property type="entry name" value="P-loop_NTPase"/>
</dbReference>
<reference evidence="1" key="2">
    <citation type="submission" date="2023-06" db="EMBL/GenBank/DDBJ databases">
        <authorList>
            <person name="Zeman M."/>
            <person name="Kubasova T."/>
            <person name="Jahodarova E."/>
            <person name="Nykrynova M."/>
            <person name="Rychlik I."/>
        </authorList>
    </citation>
    <scope>NUCLEOTIDE SEQUENCE</scope>
    <source>
        <strain evidence="1">ET39</strain>
    </source>
</reference>
<comment type="caution">
    <text evidence="1">The sequence shown here is derived from an EMBL/GenBank/DDBJ whole genome shotgun (WGS) entry which is preliminary data.</text>
</comment>
<accession>A0ABT7UDW2</accession>
<organism evidence="1 2">
    <name type="scientific">Amedibacillus dolichus</name>
    <dbReference type="NCBI Taxonomy" id="31971"/>
    <lineage>
        <taxon>Bacteria</taxon>
        <taxon>Bacillati</taxon>
        <taxon>Bacillota</taxon>
        <taxon>Erysipelotrichia</taxon>
        <taxon>Erysipelotrichales</taxon>
        <taxon>Erysipelotrichaceae</taxon>
        <taxon>Amedibacillus</taxon>
    </lineage>
</organism>
<gene>
    <name evidence="1" type="ORF">QUV96_09220</name>
</gene>
<dbReference type="RefSeq" id="WP_289608259.1">
    <property type="nucleotide sequence ID" value="NZ_JAUDCG010000046.1"/>
</dbReference>
<keyword evidence="2" id="KW-1185">Reference proteome</keyword>
<reference evidence="1" key="1">
    <citation type="submission" date="2023-06" db="EMBL/GenBank/DDBJ databases">
        <title>Identification and characterization of horizontal gene transfer across gut microbiota members of farm animals based on homology search.</title>
        <authorList>
            <person name="Schwarzerova J."/>
            <person name="Nykrynova M."/>
            <person name="Jureckova K."/>
            <person name="Cejkova D."/>
            <person name="Rychlik I."/>
        </authorList>
    </citation>
    <scope>NUCLEOTIDE SEQUENCE</scope>
    <source>
        <strain evidence="1">ET39</strain>
    </source>
</reference>
<dbReference type="Gene3D" id="3.40.50.300">
    <property type="entry name" value="P-loop containing nucleotide triphosphate hydrolases"/>
    <property type="match status" value="1"/>
</dbReference>
<dbReference type="Pfam" id="PF13189">
    <property type="entry name" value="Cytidylate_kin2"/>
    <property type="match status" value="1"/>
</dbReference>
<proteinExistence type="predicted"/>
<name>A0ABT7UDW2_9FIRM</name>